<dbReference type="eggNOG" id="COG1112">
    <property type="taxonomic scope" value="Bacteria"/>
</dbReference>
<dbReference type="InterPro" id="IPR041677">
    <property type="entry name" value="DNA2/NAM7_AAA_11"/>
</dbReference>
<proteinExistence type="predicted"/>
<dbReference type="HOGENOM" id="CLU_240138_0_0_0"/>
<accession>I0IGM8</accession>
<feature type="domain" description="DNA2/NAM7 helicase helicase" evidence="2">
    <location>
        <begin position="403"/>
        <end position="494"/>
    </location>
</feature>
<dbReference type="Pfam" id="PF13086">
    <property type="entry name" value="AAA_11"/>
    <property type="match status" value="2"/>
</dbReference>
<dbReference type="InterPro" id="IPR045055">
    <property type="entry name" value="DNA2/NAM7-like"/>
</dbReference>
<feature type="domain" description="DNA2/NAM7 helicase-like C-terminal" evidence="3">
    <location>
        <begin position="1184"/>
        <end position="1375"/>
    </location>
</feature>
<evidence type="ECO:0000313" key="5">
    <source>
        <dbReference type="Proteomes" id="UP000007881"/>
    </source>
</evidence>
<dbReference type="STRING" id="1142394.PSMK_22570"/>
<evidence type="ECO:0008006" key="6">
    <source>
        <dbReference type="Google" id="ProtNLM"/>
    </source>
</evidence>
<evidence type="ECO:0000313" key="4">
    <source>
        <dbReference type="EMBL" id="BAM04416.1"/>
    </source>
</evidence>
<dbReference type="Proteomes" id="UP000007881">
    <property type="component" value="Chromosome"/>
</dbReference>
<dbReference type="EMBL" id="AP012338">
    <property type="protein sequence ID" value="BAM04416.1"/>
    <property type="molecule type" value="Genomic_DNA"/>
</dbReference>
<dbReference type="GO" id="GO:0004386">
    <property type="term" value="F:helicase activity"/>
    <property type="evidence" value="ECO:0007669"/>
    <property type="project" value="InterPro"/>
</dbReference>
<dbReference type="SUPFAM" id="SSF52540">
    <property type="entry name" value="P-loop containing nucleoside triphosphate hydrolases"/>
    <property type="match status" value="1"/>
</dbReference>
<dbReference type="KEGG" id="phm:PSMK_22570"/>
<feature type="compositionally biased region" description="Basic and acidic residues" evidence="1">
    <location>
        <begin position="76"/>
        <end position="119"/>
    </location>
</feature>
<protein>
    <recommendedName>
        <fullName evidence="6">DNA2/NAM7 helicase-like C-terminal domain-containing protein</fullName>
    </recommendedName>
</protein>
<gene>
    <name evidence="4" type="ordered locus">PSMK_22570</name>
</gene>
<dbReference type="PANTHER" id="PTHR10887:SF495">
    <property type="entry name" value="HELICASE SENATAXIN ISOFORM X1-RELATED"/>
    <property type="match status" value="1"/>
</dbReference>
<sequence length="1531" mass="162944">MLERLYGALTRGPGINCRPHRSRQRVDLTDLDLFADVPCAEVLGRLLGEPAEAEVKASVPPPEGLSEGAAGRRKAAKAEPPEEDRQERQEEDRRPAFVNLGDRDPYKEPRQALPERGRPGPEAASEPEPGPLTPKEAYAAQRKLLTKLRALEDEARTYLHDTGVHALHLGYPLLSLPPGFAGGSKRILAPIAFTPIELEAKSGVKPGVRLAARADDEDRLVINPALLAWLERTLGERLDLAAAGVLDEEPGGAEPDPEAAERAAAAAPGPMPPVAEIVALVRAVADALGLEDDALAGWAGEAPADAIAALGACPPTERLPREPALVNAAVLGLFPAGNQGLLRDTREMIEDGAPDGLAGAFLSADRSFDALAASLREEPADRGPPGDETAAIRGERFVTLADPSQALAVEAARREPCLVLHGPPGTGKSQTITNVIGDHLARGQRVLFVCDKQTALDVVYHRLEALGLDRLCARVHDPQRDRRTLYMSVRETLAGLADAAENPRSEVKLQKADDELAEIHADLTGLHAALMQPPGASASANGDESFHALTGRYLGSEAMELPASLLADATEEGLLEHRRGIDLVLERGAKLGFATHPWLVAGAGDPAGGLDAHLSRPPARSGELLREAVAAAEALDAADAEAAPPAAPPFEPGRPLAEQDAERADLLRRLSWLQERPDPAAAALAAGIDAGAIDRLRTLLGGAASDAAEIQRNPVDPGIAEVLADDPPGPAAVAEQVGGLEQYLDAAGRWYAFALLGPKKVARGVLRRYGKTLTPANAAAVRDALDGLATRRRLDSVLEQVTGSRPNRRLLADAELLLAVERWGHLLHARSAVEREDHPLRVPLRAALADPAGLDALAERLRRSPARSAAIAAAEAALGATGVLSSPFREARSAAVRAAPGNAAEPLRPLLDRVGDLEDVLRFAEGLASLPEGVAAALDPLLRAAASPETGRAALVRRCLGHELARRLAAEPRLSRLDPAAIEHAAGRFATLEKKKSGLVRDAILHRWTRQQRRRLLAESGNRLNGVGTAVRQRLFVTGKRAMRLRQVIRLGAQLGRDEARERAQQEPLVDEPGGITPALDPLLDLRPVWLASPEAVAQCFPREAVFDLIVFDEASQLRLEEAIPVLTRGRRVVIAGDPQQLPPTRFFEAAFDEGEAGEIQDEDDLFEAQQRGTEDLLSAALNLDASSTYLDVHYRSEDPGLIRFSNEHFYRGRLQALPVPPNRRDRGPAVELIRVDGTYANRANAGEAAAVVAKVAELLSAKRPPSIGIACFNTTQRDAIAEALEVAAMDDAGFAAKLADARALERDGQNESLFVKNLENVQGDERDHLLISTTYGPDARGRFYRRFGPLGMAGGGRRLNVLVTRARAKIHVLTSIPAASYRGLEEPGGSGTPSGSWLLFAYLAMADGAGAGTPAAADPAEPGLHVHPSAAPSRLAEAVGARLAAAHPQDRVDVHLGNEGFLLDVADAAPGGATSTALIDFARYAAAPDPVRWDLYRGGILRWRGWKPARLWSPAVLRDPASAAAAVRPA</sequence>
<evidence type="ECO:0000259" key="2">
    <source>
        <dbReference type="Pfam" id="PF13086"/>
    </source>
</evidence>
<organism evidence="4 5">
    <name type="scientific">Phycisphaera mikurensis (strain NBRC 102666 / KCTC 22515 / FYK2301M01)</name>
    <dbReference type="NCBI Taxonomy" id="1142394"/>
    <lineage>
        <taxon>Bacteria</taxon>
        <taxon>Pseudomonadati</taxon>
        <taxon>Planctomycetota</taxon>
        <taxon>Phycisphaerae</taxon>
        <taxon>Phycisphaerales</taxon>
        <taxon>Phycisphaeraceae</taxon>
        <taxon>Phycisphaera</taxon>
    </lineage>
</organism>
<dbReference type="InterPro" id="IPR025103">
    <property type="entry name" value="DUF4011"/>
</dbReference>
<dbReference type="Pfam" id="PF13087">
    <property type="entry name" value="AAA_12"/>
    <property type="match status" value="1"/>
</dbReference>
<dbReference type="InterPro" id="IPR027417">
    <property type="entry name" value="P-loop_NTPase"/>
</dbReference>
<feature type="region of interest" description="Disordered" evidence="1">
    <location>
        <begin position="53"/>
        <end position="134"/>
    </location>
</feature>
<dbReference type="InterPro" id="IPR041679">
    <property type="entry name" value="DNA2/NAM7-like_C"/>
</dbReference>
<name>I0IGM8_PHYMF</name>
<keyword evidence="5" id="KW-1185">Reference proteome</keyword>
<dbReference type="Gene3D" id="3.40.50.300">
    <property type="entry name" value="P-loop containing nucleotide triphosphate hydrolases"/>
    <property type="match status" value="3"/>
</dbReference>
<evidence type="ECO:0000259" key="3">
    <source>
        <dbReference type="Pfam" id="PF13087"/>
    </source>
</evidence>
<evidence type="ECO:0000256" key="1">
    <source>
        <dbReference type="SAM" id="MobiDB-lite"/>
    </source>
</evidence>
<feature type="region of interest" description="Disordered" evidence="1">
    <location>
        <begin position="637"/>
        <end position="659"/>
    </location>
</feature>
<dbReference type="Pfam" id="PF13195">
    <property type="entry name" value="DUF4011"/>
    <property type="match status" value="1"/>
</dbReference>
<dbReference type="PANTHER" id="PTHR10887">
    <property type="entry name" value="DNA2/NAM7 HELICASE FAMILY"/>
    <property type="match status" value="1"/>
</dbReference>
<reference evidence="4 5" key="1">
    <citation type="submission" date="2012-02" db="EMBL/GenBank/DDBJ databases">
        <title>Complete genome sequence of Phycisphaera mikurensis NBRC 102666.</title>
        <authorList>
            <person name="Ankai A."/>
            <person name="Hosoyama A."/>
            <person name="Terui Y."/>
            <person name="Sekine M."/>
            <person name="Fukai R."/>
            <person name="Kato Y."/>
            <person name="Nakamura S."/>
            <person name="Yamada-Narita S."/>
            <person name="Kawakoshi A."/>
            <person name="Fukunaga Y."/>
            <person name="Yamazaki S."/>
            <person name="Fujita N."/>
        </authorList>
    </citation>
    <scope>NUCLEOTIDE SEQUENCE [LARGE SCALE GENOMIC DNA]</scope>
    <source>
        <strain evidence="5">NBRC 102666 / KCTC 22515 / FYK2301M01</strain>
    </source>
</reference>
<feature type="domain" description="DNA2/NAM7 helicase helicase" evidence="2">
    <location>
        <begin position="1106"/>
        <end position="1145"/>
    </location>
</feature>